<reference evidence="3" key="1">
    <citation type="submission" date="2022-11" db="UniProtKB">
        <authorList>
            <consortium name="WormBaseParasite"/>
        </authorList>
    </citation>
    <scope>IDENTIFICATION</scope>
</reference>
<name>A0A914W6N4_9BILA</name>
<keyword evidence="2" id="KW-1185">Reference proteome</keyword>
<dbReference type="AlphaFoldDB" id="A0A914W6N4"/>
<accession>A0A914W6N4</accession>
<protein>
    <submittedName>
        <fullName evidence="3">Uncharacterized protein</fullName>
    </submittedName>
</protein>
<keyword evidence="1" id="KW-0732">Signal</keyword>
<feature type="chain" id="PRO_5037480466" evidence="1">
    <location>
        <begin position="21"/>
        <end position="180"/>
    </location>
</feature>
<proteinExistence type="predicted"/>
<organism evidence="2 3">
    <name type="scientific">Plectus sambesii</name>
    <dbReference type="NCBI Taxonomy" id="2011161"/>
    <lineage>
        <taxon>Eukaryota</taxon>
        <taxon>Metazoa</taxon>
        <taxon>Ecdysozoa</taxon>
        <taxon>Nematoda</taxon>
        <taxon>Chromadorea</taxon>
        <taxon>Plectida</taxon>
        <taxon>Plectina</taxon>
        <taxon>Plectoidea</taxon>
        <taxon>Plectidae</taxon>
        <taxon>Plectus</taxon>
    </lineage>
</organism>
<dbReference type="Proteomes" id="UP000887566">
    <property type="component" value="Unplaced"/>
</dbReference>
<evidence type="ECO:0000256" key="1">
    <source>
        <dbReference type="SAM" id="SignalP"/>
    </source>
</evidence>
<evidence type="ECO:0000313" key="3">
    <source>
        <dbReference type="WBParaSite" id="PSAMB.scaffold331size56319.g4756.t1"/>
    </source>
</evidence>
<sequence length="180" mass="20149">MKIILCVCSLLFYFVDKSECQSVTNSPTTYMPIDSTDGTTIRCSNAYNTPEMMNGVPKNCARQSCSPGYECEYNRYYEYDRVQQPQNPSIVQYICCGSDSLRARLSTRDPYITPPRIPVTSGYVPPPSTGMGQVMMTYADPKVPMKCYYSPNCSLFPNYLNCVDSAKYGTKVCCSSSMCP</sequence>
<dbReference type="WBParaSite" id="PSAMB.scaffold331size56319.g4756.t1">
    <property type="protein sequence ID" value="PSAMB.scaffold331size56319.g4756.t1"/>
    <property type="gene ID" value="PSAMB.scaffold331size56319.g4756"/>
</dbReference>
<feature type="signal peptide" evidence="1">
    <location>
        <begin position="1"/>
        <end position="20"/>
    </location>
</feature>
<evidence type="ECO:0000313" key="2">
    <source>
        <dbReference type="Proteomes" id="UP000887566"/>
    </source>
</evidence>